<gene>
    <name evidence="2" type="ORF">An14g04450</name>
</gene>
<dbReference type="GeneID" id="84592994"/>
<accession>A0AAJ8BR45</accession>
<sequence length="326" mass="36205">MDIVSLVHHYGARAHTELNSPFLPPRESFSALRKPDNPRVLVFSAGHTAESEYYSRSGVESLHKRSAGADAVGFRAFVPREVAYMQAPLWRRKARGFRPVVPRRQGLLLSTGRWAPGARLRLRLTRQTSSGERLSRKWSKAVLLDLQCTSSLVAGKRKIRGALPQPRLYQKESCTHDVTVNETQARTVESSCHYSSEPDGLAALNTVADDQRVDSDETHFHPLKATLYPSVDDTLAKLTRIDLPAPATEDVMASGQQLEQSRVPGRGRHFLYGLLAALIYGQVYALRVWFAVGIPSEKARKAQFTSRAEGVRAVCTLYGFPGLIVN</sequence>
<dbReference type="VEuPathDB" id="FungiDB:An14g04450"/>
<name>A0AAJ8BR45_ASPNG</name>
<reference evidence="2" key="1">
    <citation type="submission" date="2025-02" db="EMBL/GenBank/DDBJ databases">
        <authorList>
            <consortium name="NCBI Genome Project"/>
        </authorList>
    </citation>
    <scope>NUCLEOTIDE SEQUENCE</scope>
</reference>
<feature type="transmembrane region" description="Helical" evidence="1">
    <location>
        <begin position="270"/>
        <end position="292"/>
    </location>
</feature>
<dbReference type="AlphaFoldDB" id="A0AAJ8BR45"/>
<proteinExistence type="predicted"/>
<keyword evidence="1" id="KW-0472">Membrane</keyword>
<evidence type="ECO:0000256" key="1">
    <source>
        <dbReference type="SAM" id="Phobius"/>
    </source>
</evidence>
<organism evidence="2">
    <name type="scientific">Aspergillus niger</name>
    <dbReference type="NCBI Taxonomy" id="5061"/>
    <lineage>
        <taxon>Eukaryota</taxon>
        <taxon>Fungi</taxon>
        <taxon>Dikarya</taxon>
        <taxon>Ascomycota</taxon>
        <taxon>Pezizomycotina</taxon>
        <taxon>Eurotiomycetes</taxon>
        <taxon>Eurotiomycetidae</taxon>
        <taxon>Eurotiales</taxon>
        <taxon>Aspergillaceae</taxon>
        <taxon>Aspergillus</taxon>
        <taxon>Aspergillus subgen. Circumdati</taxon>
    </lineage>
</organism>
<dbReference type="KEGG" id="ang:An14g04450"/>
<protein>
    <recommendedName>
        <fullName evidence="3">PiggyBac transposable element-derived protein domain-containing protein</fullName>
    </recommendedName>
</protein>
<keyword evidence="1" id="KW-0812">Transmembrane</keyword>
<evidence type="ECO:0008006" key="3">
    <source>
        <dbReference type="Google" id="ProtNLM"/>
    </source>
</evidence>
<reference evidence="2" key="2">
    <citation type="submission" date="2025-08" db="UniProtKB">
        <authorList>
            <consortium name="RefSeq"/>
        </authorList>
    </citation>
    <scope>IDENTIFICATION</scope>
</reference>
<keyword evidence="1" id="KW-1133">Transmembrane helix</keyword>
<evidence type="ECO:0000313" key="2">
    <source>
        <dbReference type="RefSeq" id="XP_059602304.1"/>
    </source>
</evidence>
<dbReference type="RefSeq" id="XP_059602304.1">
    <property type="nucleotide sequence ID" value="XM_059744234.1"/>
</dbReference>